<feature type="transmembrane region" description="Helical" evidence="7">
    <location>
        <begin position="187"/>
        <end position="206"/>
    </location>
</feature>
<dbReference type="OrthoDB" id="9770347at2"/>
<feature type="transmembrane region" description="Helical" evidence="7">
    <location>
        <begin position="81"/>
        <end position="104"/>
    </location>
</feature>
<dbReference type="AlphaFoldDB" id="A0A4U0H848"/>
<organism evidence="8 9">
    <name type="scientific">Sphingobacterium alkalisoli</name>
    <dbReference type="NCBI Taxonomy" id="1874115"/>
    <lineage>
        <taxon>Bacteria</taxon>
        <taxon>Pseudomonadati</taxon>
        <taxon>Bacteroidota</taxon>
        <taxon>Sphingobacteriia</taxon>
        <taxon>Sphingobacteriales</taxon>
        <taxon>Sphingobacteriaceae</taxon>
        <taxon>Sphingobacterium</taxon>
    </lineage>
</organism>
<feature type="transmembrane region" description="Helical" evidence="7">
    <location>
        <begin position="324"/>
        <end position="344"/>
    </location>
</feature>
<dbReference type="RefSeq" id="WP_136818912.1">
    <property type="nucleotide sequence ID" value="NZ_BMJX01000001.1"/>
</dbReference>
<dbReference type="EMBL" id="SUKA01000001">
    <property type="protein sequence ID" value="TJY68043.1"/>
    <property type="molecule type" value="Genomic_DNA"/>
</dbReference>
<sequence>MSNNTKEVTIKGLFWNAVDRFGNQFIVTIVGVVTARIIAPEDFGILGVLMIFSTVATSFVDSGLATSLVRSKELNKIDYSTMFVFNLLTSFVIYFILFFCSPMIERLNKIDGLSFYARVMFLQIIVHSFGIVQYVQILKSFQFNITARINILSIFLSGTITILISVFGYGIWALLLQPVFYSFFRTVFLWIWGKWDISLVFSIKSLRKHLKFSILFMFSNMINKILSPLYYSILGTNYPLSTTGFYYQANKWGETPNLLISSIIQGTTLSTLAPIQDDFDRFLNACRKTMATLAFVLFPVSICFIVIAQPGFALFLTETWTPSVIYFQIICFAGIFISLSDLNVSFLNIKGKSTYAFNLEFTKLALAIIILAFTYNKGVLNILYGQLCVRIVCYIIVTFFSEKIYGYNFFKQMKDILSSFCASLVCALLAFIPAYADFNITNSNLLVIQVIIFVSGYCLINHFSRNTIWTELMAIVKTRFNKNRNGID</sequence>
<protein>
    <submittedName>
        <fullName evidence="8">Lipopolysaccharide biosynthesis protein</fullName>
    </submittedName>
</protein>
<keyword evidence="5 7" id="KW-1133">Transmembrane helix</keyword>
<feature type="transmembrane region" description="Helical" evidence="7">
    <location>
        <begin position="382"/>
        <end position="404"/>
    </location>
</feature>
<comment type="similarity">
    <text evidence="2">Belongs to the polysaccharide synthase family.</text>
</comment>
<comment type="caution">
    <text evidence="8">The sequence shown here is derived from an EMBL/GenBank/DDBJ whole genome shotgun (WGS) entry which is preliminary data.</text>
</comment>
<evidence type="ECO:0000256" key="2">
    <source>
        <dbReference type="ARBA" id="ARBA00007430"/>
    </source>
</evidence>
<keyword evidence="9" id="KW-1185">Reference proteome</keyword>
<feature type="transmembrane region" description="Helical" evidence="7">
    <location>
        <begin position="442"/>
        <end position="460"/>
    </location>
</feature>
<reference evidence="8 9" key="1">
    <citation type="submission" date="2019-04" db="EMBL/GenBank/DDBJ databases">
        <title>Sphingobacterium olei sp. nov., isolated from oil-contaminated soil.</title>
        <authorList>
            <person name="Liu B."/>
        </authorList>
    </citation>
    <scope>NUCLEOTIDE SEQUENCE [LARGE SCALE GENOMIC DNA]</scope>
    <source>
        <strain evidence="8 9">Y3L14</strain>
    </source>
</reference>
<dbReference type="InterPro" id="IPR050833">
    <property type="entry name" value="Poly_Biosynth_Transport"/>
</dbReference>
<dbReference type="CDD" id="cd13127">
    <property type="entry name" value="MATE_tuaB_like"/>
    <property type="match status" value="1"/>
</dbReference>
<feature type="transmembrane region" description="Helical" evidence="7">
    <location>
        <begin position="416"/>
        <end position="436"/>
    </location>
</feature>
<gene>
    <name evidence="8" type="ORF">FAZ19_01935</name>
</gene>
<dbReference type="Proteomes" id="UP000309872">
    <property type="component" value="Unassembled WGS sequence"/>
</dbReference>
<evidence type="ECO:0000256" key="6">
    <source>
        <dbReference type="ARBA" id="ARBA00023136"/>
    </source>
</evidence>
<comment type="subcellular location">
    <subcellularLocation>
        <location evidence="1">Cell membrane</location>
        <topology evidence="1">Multi-pass membrane protein</topology>
    </subcellularLocation>
</comment>
<feature type="transmembrane region" description="Helical" evidence="7">
    <location>
        <begin position="116"/>
        <end position="137"/>
    </location>
</feature>
<keyword evidence="4 7" id="KW-0812">Transmembrane</keyword>
<feature type="transmembrane region" description="Helical" evidence="7">
    <location>
        <begin position="21"/>
        <end position="39"/>
    </location>
</feature>
<dbReference type="PANTHER" id="PTHR30250:SF10">
    <property type="entry name" value="LIPOPOLYSACCHARIDE BIOSYNTHESIS PROTEIN WZXC"/>
    <property type="match status" value="1"/>
</dbReference>
<evidence type="ECO:0000256" key="1">
    <source>
        <dbReference type="ARBA" id="ARBA00004651"/>
    </source>
</evidence>
<name>A0A4U0H848_9SPHI</name>
<dbReference type="Pfam" id="PF13440">
    <property type="entry name" value="Polysacc_synt_3"/>
    <property type="match status" value="1"/>
</dbReference>
<proteinExistence type="inferred from homology"/>
<keyword evidence="6 7" id="KW-0472">Membrane</keyword>
<feature type="transmembrane region" description="Helical" evidence="7">
    <location>
        <begin position="291"/>
        <end position="312"/>
    </location>
</feature>
<keyword evidence="3" id="KW-1003">Cell membrane</keyword>
<evidence type="ECO:0000256" key="7">
    <source>
        <dbReference type="SAM" id="Phobius"/>
    </source>
</evidence>
<dbReference type="PANTHER" id="PTHR30250">
    <property type="entry name" value="PST FAMILY PREDICTED COLANIC ACID TRANSPORTER"/>
    <property type="match status" value="1"/>
</dbReference>
<evidence type="ECO:0000313" key="8">
    <source>
        <dbReference type="EMBL" id="TJY68043.1"/>
    </source>
</evidence>
<dbReference type="GO" id="GO:0005886">
    <property type="term" value="C:plasma membrane"/>
    <property type="evidence" value="ECO:0007669"/>
    <property type="project" value="UniProtKB-SubCell"/>
</dbReference>
<accession>A0A4U0H848</accession>
<feature type="transmembrane region" description="Helical" evidence="7">
    <location>
        <begin position="149"/>
        <end position="175"/>
    </location>
</feature>
<evidence type="ECO:0000313" key="9">
    <source>
        <dbReference type="Proteomes" id="UP000309872"/>
    </source>
</evidence>
<evidence type="ECO:0000256" key="5">
    <source>
        <dbReference type="ARBA" id="ARBA00022989"/>
    </source>
</evidence>
<evidence type="ECO:0000256" key="3">
    <source>
        <dbReference type="ARBA" id="ARBA00022475"/>
    </source>
</evidence>
<feature type="transmembrane region" description="Helical" evidence="7">
    <location>
        <begin position="356"/>
        <end position="376"/>
    </location>
</feature>
<feature type="transmembrane region" description="Helical" evidence="7">
    <location>
        <begin position="45"/>
        <end position="69"/>
    </location>
</feature>
<evidence type="ECO:0000256" key="4">
    <source>
        <dbReference type="ARBA" id="ARBA00022692"/>
    </source>
</evidence>